<sequence>MFSTTVFSVCFSFSTRSIVLFALNSSATLVAFSSFSWSTLRIAFFSRSFSPSDSLLQVVRSRSKMFRSPRLGDEVLPVQQILVQLLDPIGQVLHLLRVAVPILLDLQQERLLLLRSSLSPTVLASFTCSRFLFVSMRSMLVRRAAICIVCFMLLSASSLKCFASSVLVASSASTSVCCVCRLSSWRLSRNASFDVSSSTLYSSFTFASESRHFCSSSSMYRRCVCSRRFSSSTSTNSRSRSRMMPSLCLFILFSHLIHRLLHVLLARLGRIGPLPGVLNFRLERLYRILVALGQLHRLCHPSRGSRHFVLHLGDPVLLFDELLTQILTRNEQFLKVFRQPILPVALQQSRQTRTALVKPYFGSGLDRFEHTPQNTPPQLRQWCRLRNGVKADAQAMHRGASQSGIHLGGSSGIRRCCSCAV</sequence>
<organism evidence="2 3">
    <name type="scientific">Anopheles melas</name>
    <dbReference type="NCBI Taxonomy" id="34690"/>
    <lineage>
        <taxon>Eukaryota</taxon>
        <taxon>Metazoa</taxon>
        <taxon>Ecdysozoa</taxon>
        <taxon>Arthropoda</taxon>
        <taxon>Hexapoda</taxon>
        <taxon>Insecta</taxon>
        <taxon>Pterygota</taxon>
        <taxon>Neoptera</taxon>
        <taxon>Endopterygota</taxon>
        <taxon>Diptera</taxon>
        <taxon>Nematocera</taxon>
        <taxon>Culicoidea</taxon>
        <taxon>Culicidae</taxon>
        <taxon>Anophelinae</taxon>
        <taxon>Anopheles</taxon>
    </lineage>
</organism>
<dbReference type="AlphaFoldDB" id="A0A182U7U6"/>
<reference evidence="3" key="1">
    <citation type="submission" date="2014-01" db="EMBL/GenBank/DDBJ databases">
        <title>The Genome Sequence of Anopheles melas CM1001059_A (V2).</title>
        <authorList>
            <consortium name="The Broad Institute Genomics Platform"/>
            <person name="Neafsey D.E."/>
            <person name="Besansky N."/>
            <person name="Howell P."/>
            <person name="Walton C."/>
            <person name="Young S.K."/>
            <person name="Zeng Q."/>
            <person name="Gargeya S."/>
            <person name="Fitzgerald M."/>
            <person name="Haas B."/>
            <person name="Abouelleil A."/>
            <person name="Allen A.W."/>
            <person name="Alvarado L."/>
            <person name="Arachchi H.M."/>
            <person name="Berlin A.M."/>
            <person name="Chapman S.B."/>
            <person name="Gainer-Dewar J."/>
            <person name="Goldberg J."/>
            <person name="Griggs A."/>
            <person name="Gujja S."/>
            <person name="Hansen M."/>
            <person name="Howarth C."/>
            <person name="Imamovic A."/>
            <person name="Ireland A."/>
            <person name="Larimer J."/>
            <person name="McCowan C."/>
            <person name="Murphy C."/>
            <person name="Pearson M."/>
            <person name="Poon T.W."/>
            <person name="Priest M."/>
            <person name="Roberts A."/>
            <person name="Saif S."/>
            <person name="Shea T."/>
            <person name="Sisk P."/>
            <person name="Sykes S."/>
            <person name="Wortman J."/>
            <person name="Nusbaum C."/>
            <person name="Birren B."/>
        </authorList>
    </citation>
    <scope>NUCLEOTIDE SEQUENCE [LARGE SCALE GENOMIC DNA]</scope>
    <source>
        <strain evidence="3">CM1001059</strain>
    </source>
</reference>
<protein>
    <submittedName>
        <fullName evidence="2">Uncharacterized protein</fullName>
    </submittedName>
</protein>
<keyword evidence="3" id="KW-1185">Reference proteome</keyword>
<keyword evidence="1" id="KW-0472">Membrane</keyword>
<name>A0A182U7U6_9DIPT</name>
<feature type="transmembrane region" description="Helical" evidence="1">
    <location>
        <begin position="18"/>
        <end position="40"/>
    </location>
</feature>
<evidence type="ECO:0000313" key="3">
    <source>
        <dbReference type="Proteomes" id="UP000075902"/>
    </source>
</evidence>
<reference evidence="2" key="2">
    <citation type="submission" date="2020-05" db="UniProtKB">
        <authorList>
            <consortium name="EnsemblMetazoa"/>
        </authorList>
    </citation>
    <scope>IDENTIFICATION</scope>
    <source>
        <strain evidence="2">CM1001059</strain>
    </source>
</reference>
<dbReference type="VEuPathDB" id="VectorBase:AMEC015491"/>
<dbReference type="EnsemblMetazoa" id="AMEC015491-RA">
    <property type="protein sequence ID" value="AMEC015491-PA"/>
    <property type="gene ID" value="AMEC015491"/>
</dbReference>
<feature type="transmembrane region" description="Helical" evidence="1">
    <location>
        <begin position="140"/>
        <end position="156"/>
    </location>
</feature>
<evidence type="ECO:0000313" key="2">
    <source>
        <dbReference type="EnsemblMetazoa" id="AMEC015491-PA"/>
    </source>
</evidence>
<dbReference type="Proteomes" id="UP000075902">
    <property type="component" value="Unassembled WGS sequence"/>
</dbReference>
<evidence type="ECO:0000256" key="1">
    <source>
        <dbReference type="SAM" id="Phobius"/>
    </source>
</evidence>
<proteinExistence type="predicted"/>
<accession>A0A182U7U6</accession>
<keyword evidence="1" id="KW-0812">Transmembrane</keyword>
<keyword evidence="1" id="KW-1133">Transmembrane helix</keyword>